<reference evidence="3" key="1">
    <citation type="submission" date="2022-11" db="EMBL/GenBank/DDBJ databases">
        <authorList>
            <person name="Petersen C."/>
        </authorList>
    </citation>
    <scope>NUCLEOTIDE SEQUENCE</scope>
    <source>
        <strain evidence="3">IBT 19713</strain>
    </source>
</reference>
<evidence type="ECO:0000313" key="2">
    <source>
        <dbReference type="EMBL" id="KAJ5246341.1"/>
    </source>
</evidence>
<dbReference type="Proteomes" id="UP001150941">
    <property type="component" value="Unassembled WGS sequence"/>
</dbReference>
<dbReference type="RefSeq" id="XP_058335435.1">
    <property type="nucleotide sequence ID" value="XM_058469404.1"/>
</dbReference>
<keyword evidence="1" id="KW-0472">Membrane</keyword>
<gene>
    <name evidence="3" type="ORF">N7468_000107</name>
    <name evidence="2" type="ORF">N7468_001324</name>
</gene>
<proteinExistence type="predicted"/>
<keyword evidence="4" id="KW-1185">Reference proteome</keyword>
<evidence type="ECO:0000313" key="3">
    <source>
        <dbReference type="EMBL" id="KAJ5248656.1"/>
    </source>
</evidence>
<sequence length="86" mass="10228">MSKDIRNPYPQTADLDMISYPQSAALWIWIWASYPLDICGYPMDIKHNKCAKTRDLERYALFLCFLQYFLCNNIVMRISAEYPHPF</sequence>
<feature type="transmembrane region" description="Helical" evidence="1">
    <location>
        <begin position="59"/>
        <end position="80"/>
    </location>
</feature>
<keyword evidence="1" id="KW-1133">Transmembrane helix</keyword>
<name>A0A9W9PJM2_9EURO</name>
<organism evidence="3 4">
    <name type="scientific">Penicillium chermesinum</name>
    <dbReference type="NCBI Taxonomy" id="63820"/>
    <lineage>
        <taxon>Eukaryota</taxon>
        <taxon>Fungi</taxon>
        <taxon>Dikarya</taxon>
        <taxon>Ascomycota</taxon>
        <taxon>Pezizomycotina</taxon>
        <taxon>Eurotiomycetes</taxon>
        <taxon>Eurotiomycetidae</taxon>
        <taxon>Eurotiales</taxon>
        <taxon>Aspergillaceae</taxon>
        <taxon>Penicillium</taxon>
    </lineage>
</organism>
<reference evidence="3" key="2">
    <citation type="journal article" date="2023" name="IMA Fungus">
        <title>Comparative genomic study of the Penicillium genus elucidates a diverse pangenome and 15 lateral gene transfer events.</title>
        <authorList>
            <person name="Petersen C."/>
            <person name="Sorensen T."/>
            <person name="Nielsen M.R."/>
            <person name="Sondergaard T.E."/>
            <person name="Sorensen J.L."/>
            <person name="Fitzpatrick D.A."/>
            <person name="Frisvad J.C."/>
            <person name="Nielsen K.L."/>
        </authorList>
    </citation>
    <scope>NUCLEOTIDE SEQUENCE</scope>
    <source>
        <strain evidence="3">IBT 19713</strain>
    </source>
</reference>
<accession>A0A9W9PJM2</accession>
<dbReference type="EMBL" id="JAPQKS010000001">
    <property type="protein sequence ID" value="KAJ5248656.1"/>
    <property type="molecule type" value="Genomic_DNA"/>
</dbReference>
<dbReference type="EMBL" id="JAPQKS010000002">
    <property type="protein sequence ID" value="KAJ5246341.1"/>
    <property type="molecule type" value="Genomic_DNA"/>
</dbReference>
<dbReference type="GeneID" id="83196707"/>
<protein>
    <submittedName>
        <fullName evidence="3">Uncharacterized protein</fullName>
    </submittedName>
</protein>
<evidence type="ECO:0000256" key="1">
    <source>
        <dbReference type="SAM" id="Phobius"/>
    </source>
</evidence>
<comment type="caution">
    <text evidence="3">The sequence shown here is derived from an EMBL/GenBank/DDBJ whole genome shotgun (WGS) entry which is preliminary data.</text>
</comment>
<keyword evidence="1" id="KW-0812">Transmembrane</keyword>
<dbReference type="AlphaFoldDB" id="A0A9W9PJM2"/>
<evidence type="ECO:0000313" key="4">
    <source>
        <dbReference type="Proteomes" id="UP001150941"/>
    </source>
</evidence>